<protein>
    <submittedName>
        <fullName evidence="1">Uncharacterized protein</fullName>
    </submittedName>
</protein>
<reference evidence="1 2" key="1">
    <citation type="submission" date="2020-08" db="EMBL/GenBank/DDBJ databases">
        <title>Genomic Encyclopedia of Type Strains, Phase IV (KMG-IV): sequencing the most valuable type-strain genomes for metagenomic binning, comparative biology and taxonomic classification.</title>
        <authorList>
            <person name="Goeker M."/>
        </authorList>
    </citation>
    <scope>NUCLEOTIDE SEQUENCE [LARGE SCALE GENOMIC DNA]</scope>
    <source>
        <strain evidence="1 2">DSM 103526</strain>
    </source>
</reference>
<evidence type="ECO:0000313" key="2">
    <source>
        <dbReference type="Proteomes" id="UP000579281"/>
    </source>
</evidence>
<gene>
    <name evidence="1" type="ORF">HNQ80_000861</name>
</gene>
<dbReference type="Proteomes" id="UP000579281">
    <property type="component" value="Unassembled WGS sequence"/>
</dbReference>
<dbReference type="AlphaFoldDB" id="A0A841KMW1"/>
<keyword evidence="2" id="KW-1185">Reference proteome</keyword>
<proteinExistence type="predicted"/>
<dbReference type="EMBL" id="JACHEN010000004">
    <property type="protein sequence ID" value="MBB6214776.1"/>
    <property type="molecule type" value="Genomic_DNA"/>
</dbReference>
<sequence length="62" mass="7027">MKILNVIIVLLSILTYKNFLASKELNDEGWNEVAENAVKYGLNSKQVVNMLEGISMMVKQIK</sequence>
<evidence type="ECO:0000313" key="1">
    <source>
        <dbReference type="EMBL" id="MBB6214776.1"/>
    </source>
</evidence>
<name>A0A841KMW1_9FIRM</name>
<accession>A0A841KMW1</accession>
<organism evidence="1 2">
    <name type="scientific">Anaerosolibacter carboniphilus</name>
    <dbReference type="NCBI Taxonomy" id="1417629"/>
    <lineage>
        <taxon>Bacteria</taxon>
        <taxon>Bacillati</taxon>
        <taxon>Bacillota</taxon>
        <taxon>Clostridia</taxon>
        <taxon>Peptostreptococcales</taxon>
        <taxon>Thermotaleaceae</taxon>
        <taxon>Anaerosolibacter</taxon>
    </lineage>
</organism>
<comment type="caution">
    <text evidence="1">The sequence shown here is derived from an EMBL/GenBank/DDBJ whole genome shotgun (WGS) entry which is preliminary data.</text>
</comment>